<dbReference type="InterPro" id="IPR036259">
    <property type="entry name" value="MFS_trans_sf"/>
</dbReference>
<keyword evidence="5 7" id="KW-0472">Membrane</keyword>
<dbReference type="Gene3D" id="1.20.1720.10">
    <property type="entry name" value="Multidrug resistance protein D"/>
    <property type="match status" value="1"/>
</dbReference>
<accession>A0A1G6TLI8</accession>
<reference evidence="9" key="1">
    <citation type="submission" date="2016-09" db="EMBL/GenBank/DDBJ databases">
        <authorList>
            <person name="Varghese N."/>
            <person name="Submissions S."/>
        </authorList>
    </citation>
    <scope>NUCLEOTIDE SEQUENCE [LARGE SCALE GENOMIC DNA]</scope>
    <source>
        <strain evidence="9">TNe-862</strain>
    </source>
</reference>
<dbReference type="EMBL" id="FMYQ01000017">
    <property type="protein sequence ID" value="SDD29911.1"/>
    <property type="molecule type" value="Genomic_DNA"/>
</dbReference>
<evidence type="ECO:0000256" key="2">
    <source>
        <dbReference type="ARBA" id="ARBA00022448"/>
    </source>
</evidence>
<evidence type="ECO:0000256" key="4">
    <source>
        <dbReference type="ARBA" id="ARBA00022989"/>
    </source>
</evidence>
<keyword evidence="4 7" id="KW-1133">Transmembrane helix</keyword>
<dbReference type="GO" id="GO:0022857">
    <property type="term" value="F:transmembrane transporter activity"/>
    <property type="evidence" value="ECO:0007669"/>
    <property type="project" value="InterPro"/>
</dbReference>
<dbReference type="GO" id="GO:0016020">
    <property type="term" value="C:membrane"/>
    <property type="evidence" value="ECO:0007669"/>
    <property type="project" value="UniProtKB-SubCell"/>
</dbReference>
<sequence length="479" mass="52882">MLRKMQPRTHAPDAQREHADSSRRIPPSVWKVAAVVSIGSFMAQMDSTLVAVSLSTIGRALDAPVATAQWIVSGYLLAMALMLPLNGWLVDRIGAKRLSLSVRLLDFHARLHAVRRGARHGRTDRRTHLPGTRRRRARAHGADDDRPRGGQEYRARNGLRDPAHPARPHPRPRARRRGARARVVALALSRQRAGRHARRRIGGPAASSRSRPAAAAPFRFHGFRVDLARAGRARLRTPERPPPARPGIFARRHRAACGVRAALATPRSFSAYRRAHVCGPEVRGPGHHPVSGQRHPVRATACRSAIPHRRLRVLRRARGLAPRLHGRGHDGLVRLHRLPDRAPRLPRARCGRRVTGPARHDTVPVDDGPRVFHRPCAGQPVPRRRGSGNHQHSFDFGRVCGDAESAASRGEHGIEHRAKNGRSGRDHARLHRCSRVVPGSSGAQPQQFLPAFATLCGLHLLCFAAAMRLPARVRRASEG</sequence>
<keyword evidence="2" id="KW-0813">Transport</keyword>
<feature type="region of interest" description="Disordered" evidence="6">
    <location>
        <begin position="352"/>
        <end position="373"/>
    </location>
</feature>
<feature type="compositionally biased region" description="Basic and acidic residues" evidence="6">
    <location>
        <begin position="358"/>
        <end position="370"/>
    </location>
</feature>
<feature type="compositionally biased region" description="Basic and acidic residues" evidence="6">
    <location>
        <begin position="409"/>
        <end position="427"/>
    </location>
</feature>
<feature type="transmembrane region" description="Helical" evidence="7">
    <location>
        <begin position="70"/>
        <end position="90"/>
    </location>
</feature>
<dbReference type="Pfam" id="PF07690">
    <property type="entry name" value="MFS_1"/>
    <property type="match status" value="1"/>
</dbReference>
<evidence type="ECO:0000256" key="1">
    <source>
        <dbReference type="ARBA" id="ARBA00004141"/>
    </source>
</evidence>
<name>A0A1G6TLI8_9BURK</name>
<feature type="region of interest" description="Disordered" evidence="6">
    <location>
        <begin position="115"/>
        <end position="213"/>
    </location>
</feature>
<feature type="compositionally biased region" description="Basic residues" evidence="6">
    <location>
        <begin position="192"/>
        <end position="201"/>
    </location>
</feature>
<dbReference type="SUPFAM" id="SSF103473">
    <property type="entry name" value="MFS general substrate transporter"/>
    <property type="match status" value="1"/>
</dbReference>
<organism evidence="8 9">
    <name type="scientific">Paraburkholderia lycopersici</name>
    <dbReference type="NCBI Taxonomy" id="416944"/>
    <lineage>
        <taxon>Bacteria</taxon>
        <taxon>Pseudomonadati</taxon>
        <taxon>Pseudomonadota</taxon>
        <taxon>Betaproteobacteria</taxon>
        <taxon>Burkholderiales</taxon>
        <taxon>Burkholderiaceae</taxon>
        <taxon>Paraburkholderia</taxon>
    </lineage>
</organism>
<protein>
    <submittedName>
        <fullName evidence="8">Major Facilitator Superfamily protein</fullName>
    </submittedName>
</protein>
<evidence type="ECO:0000256" key="5">
    <source>
        <dbReference type="ARBA" id="ARBA00023136"/>
    </source>
</evidence>
<dbReference type="STRING" id="416944.SAMN05421548_11781"/>
<feature type="region of interest" description="Disordered" evidence="6">
    <location>
        <begin position="1"/>
        <end position="23"/>
    </location>
</feature>
<feature type="compositionally biased region" description="Basic residues" evidence="6">
    <location>
        <begin position="166"/>
        <end position="180"/>
    </location>
</feature>
<feature type="region of interest" description="Disordered" evidence="6">
    <location>
        <begin position="407"/>
        <end position="428"/>
    </location>
</feature>
<feature type="compositionally biased region" description="Low complexity" evidence="6">
    <location>
        <begin position="202"/>
        <end position="213"/>
    </location>
</feature>
<evidence type="ECO:0000256" key="6">
    <source>
        <dbReference type="SAM" id="MobiDB-lite"/>
    </source>
</evidence>
<feature type="compositionally biased region" description="Basic residues" evidence="6">
    <location>
        <begin position="115"/>
        <end position="125"/>
    </location>
</feature>
<evidence type="ECO:0000256" key="3">
    <source>
        <dbReference type="ARBA" id="ARBA00022692"/>
    </source>
</evidence>
<dbReference type="InterPro" id="IPR011701">
    <property type="entry name" value="MFS"/>
</dbReference>
<dbReference type="Proteomes" id="UP000198908">
    <property type="component" value="Unassembled WGS sequence"/>
</dbReference>
<evidence type="ECO:0000313" key="8">
    <source>
        <dbReference type="EMBL" id="SDD29911.1"/>
    </source>
</evidence>
<evidence type="ECO:0000256" key="7">
    <source>
        <dbReference type="SAM" id="Phobius"/>
    </source>
</evidence>
<keyword evidence="3 7" id="KW-0812">Transmembrane</keyword>
<dbReference type="AlphaFoldDB" id="A0A1G6TLI8"/>
<comment type="subcellular location">
    <subcellularLocation>
        <location evidence="1">Membrane</location>
        <topology evidence="1">Multi-pass membrane protein</topology>
    </subcellularLocation>
</comment>
<feature type="compositionally biased region" description="Low complexity" evidence="6">
    <location>
        <begin position="181"/>
        <end position="191"/>
    </location>
</feature>
<feature type="compositionally biased region" description="Basic and acidic residues" evidence="6">
    <location>
        <begin position="10"/>
        <end position="23"/>
    </location>
</feature>
<dbReference type="PANTHER" id="PTHR42718">
    <property type="entry name" value="MAJOR FACILITATOR SUPERFAMILY MULTIDRUG TRANSPORTER MFSC"/>
    <property type="match status" value="1"/>
</dbReference>
<proteinExistence type="predicted"/>
<keyword evidence="9" id="KW-1185">Reference proteome</keyword>
<gene>
    <name evidence="8" type="ORF">SAMN05421548_11781</name>
</gene>
<evidence type="ECO:0000313" key="9">
    <source>
        <dbReference type="Proteomes" id="UP000198908"/>
    </source>
</evidence>
<dbReference type="PANTHER" id="PTHR42718:SF9">
    <property type="entry name" value="MAJOR FACILITATOR SUPERFAMILY MULTIDRUG TRANSPORTER MFSC"/>
    <property type="match status" value="1"/>
</dbReference>
<feature type="compositionally biased region" description="Basic and acidic residues" evidence="6">
    <location>
        <begin position="140"/>
        <end position="164"/>
    </location>
</feature>